<dbReference type="Proteomes" id="UP000447873">
    <property type="component" value="Unassembled WGS sequence"/>
</dbReference>
<sequence>MDPHFLVEEAAIWSEKQDAMQDQWIEIKQNVRSSSNQRLQRRPVQRRRSTPDEFTLAIGEWELDPRDGGLVEQVGILSESQAWRRAQYAMEESWAVVRRELERQMRGADGVARQFADDRITARPKRQSKGPEESVINPTPVKEVRENGTDDSESEVEITPIKQMLIDELNHQGKRSALKRQRKRQEQTNQDLYPLLLSSPLLDQTNIPSQTSPTKKQRTARKAKVRKLVRRAGANGSHVNRGLENDVGASLSSRSSDRRVRGKSRRHGGVADGGLPDKKRRWNDDERASPDYDYFQGEIHRRPSESEGVIASRKKTKVATHSRKTTS</sequence>
<organism evidence="2 3">
    <name type="scientific">Venturia inaequalis</name>
    <name type="common">Apple scab fungus</name>
    <dbReference type="NCBI Taxonomy" id="5025"/>
    <lineage>
        <taxon>Eukaryota</taxon>
        <taxon>Fungi</taxon>
        <taxon>Dikarya</taxon>
        <taxon>Ascomycota</taxon>
        <taxon>Pezizomycotina</taxon>
        <taxon>Dothideomycetes</taxon>
        <taxon>Pleosporomycetidae</taxon>
        <taxon>Venturiales</taxon>
        <taxon>Venturiaceae</taxon>
        <taxon>Venturia</taxon>
    </lineage>
</organism>
<reference evidence="2 3" key="1">
    <citation type="submission" date="2018-12" db="EMBL/GenBank/DDBJ databases">
        <title>Venturia inaequalis Genome Resource.</title>
        <authorList>
            <person name="Lichtner F.J."/>
        </authorList>
    </citation>
    <scope>NUCLEOTIDE SEQUENCE [LARGE SCALE GENOMIC DNA]</scope>
    <source>
        <strain evidence="2 3">120213</strain>
    </source>
</reference>
<accession>A0A8H3V5U1</accession>
<feature type="region of interest" description="Disordered" evidence="1">
    <location>
        <begin position="32"/>
        <end position="51"/>
    </location>
</feature>
<evidence type="ECO:0000313" key="3">
    <source>
        <dbReference type="Proteomes" id="UP000447873"/>
    </source>
</evidence>
<feature type="compositionally biased region" description="Basic residues" evidence="1">
    <location>
        <begin position="215"/>
        <end position="230"/>
    </location>
</feature>
<protein>
    <submittedName>
        <fullName evidence="2">Uncharacterized protein</fullName>
    </submittedName>
</protein>
<feature type="compositionally biased region" description="Basic residues" evidence="1">
    <location>
        <begin position="174"/>
        <end position="183"/>
    </location>
</feature>
<feature type="compositionally biased region" description="Polar residues" evidence="1">
    <location>
        <begin position="203"/>
        <end position="214"/>
    </location>
</feature>
<evidence type="ECO:0000313" key="2">
    <source>
        <dbReference type="EMBL" id="KAE9981733.1"/>
    </source>
</evidence>
<feature type="region of interest" description="Disordered" evidence="1">
    <location>
        <begin position="110"/>
        <end position="156"/>
    </location>
</feature>
<feature type="compositionally biased region" description="Basic residues" evidence="1">
    <location>
        <begin position="39"/>
        <end position="48"/>
    </location>
</feature>
<feature type="compositionally biased region" description="Basic residues" evidence="1">
    <location>
        <begin position="312"/>
        <end position="327"/>
    </location>
</feature>
<comment type="caution">
    <text evidence="2">The sequence shown here is derived from an EMBL/GenBank/DDBJ whole genome shotgun (WGS) entry which is preliminary data.</text>
</comment>
<gene>
    <name evidence="2" type="ORF">EG328_011431</name>
</gene>
<name>A0A8H3V5U1_VENIN</name>
<dbReference type="AlphaFoldDB" id="A0A8H3V5U1"/>
<feature type="region of interest" description="Disordered" evidence="1">
    <location>
        <begin position="199"/>
        <end position="327"/>
    </location>
</feature>
<feature type="region of interest" description="Disordered" evidence="1">
    <location>
        <begin position="174"/>
        <end position="193"/>
    </location>
</feature>
<proteinExistence type="predicted"/>
<dbReference type="EMBL" id="WNWS01000085">
    <property type="protein sequence ID" value="KAE9981733.1"/>
    <property type="molecule type" value="Genomic_DNA"/>
</dbReference>
<evidence type="ECO:0000256" key="1">
    <source>
        <dbReference type="SAM" id="MobiDB-lite"/>
    </source>
</evidence>